<proteinExistence type="predicted"/>
<reference evidence="2" key="1">
    <citation type="submission" date="2018-11" db="EMBL/GenBank/DDBJ databases">
        <authorList>
            <person name="Alioto T."/>
            <person name="Alioto T."/>
        </authorList>
    </citation>
    <scope>NUCLEOTIDE SEQUENCE</scope>
</reference>
<evidence type="ECO:0000313" key="3">
    <source>
        <dbReference type="Proteomes" id="UP000596742"/>
    </source>
</evidence>
<dbReference type="Proteomes" id="UP000596742">
    <property type="component" value="Unassembled WGS sequence"/>
</dbReference>
<accession>A0A8B6DZM8</accession>
<dbReference type="AlphaFoldDB" id="A0A8B6DZM8"/>
<keyword evidence="3" id="KW-1185">Reference proteome</keyword>
<organism evidence="2 3">
    <name type="scientific">Mytilus galloprovincialis</name>
    <name type="common">Mediterranean mussel</name>
    <dbReference type="NCBI Taxonomy" id="29158"/>
    <lineage>
        <taxon>Eukaryota</taxon>
        <taxon>Metazoa</taxon>
        <taxon>Spiralia</taxon>
        <taxon>Lophotrochozoa</taxon>
        <taxon>Mollusca</taxon>
        <taxon>Bivalvia</taxon>
        <taxon>Autobranchia</taxon>
        <taxon>Pteriomorphia</taxon>
        <taxon>Mytilida</taxon>
        <taxon>Mytiloidea</taxon>
        <taxon>Mytilidae</taxon>
        <taxon>Mytilinae</taxon>
        <taxon>Mytilus</taxon>
    </lineage>
</organism>
<feature type="compositionally biased region" description="Polar residues" evidence="1">
    <location>
        <begin position="36"/>
        <end position="45"/>
    </location>
</feature>
<dbReference type="EMBL" id="UYJE01004284">
    <property type="protein sequence ID" value="VDI26769.1"/>
    <property type="molecule type" value="Genomic_DNA"/>
</dbReference>
<sequence>MTPQPTIQQSAINVVETPNETTVMYSITSESRHSPENNNCTSCTTVAKRRPEDTSQWLVQSRSHMNPFEENFQESNLLPRRTNTPSTGRVKKPNRYRKGTYNA</sequence>
<gene>
    <name evidence="2" type="ORF">MGAL_10B019579</name>
</gene>
<feature type="compositionally biased region" description="Polar residues" evidence="1">
    <location>
        <begin position="73"/>
        <end position="87"/>
    </location>
</feature>
<name>A0A8B6DZM8_MYTGA</name>
<comment type="caution">
    <text evidence="2">The sequence shown here is derived from an EMBL/GenBank/DDBJ whole genome shotgun (WGS) entry which is preliminary data.</text>
</comment>
<protein>
    <submittedName>
        <fullName evidence="2">Uncharacterized protein</fullName>
    </submittedName>
</protein>
<evidence type="ECO:0000256" key="1">
    <source>
        <dbReference type="SAM" id="MobiDB-lite"/>
    </source>
</evidence>
<evidence type="ECO:0000313" key="2">
    <source>
        <dbReference type="EMBL" id="VDI26769.1"/>
    </source>
</evidence>
<feature type="region of interest" description="Disordered" evidence="1">
    <location>
        <begin position="70"/>
        <end position="103"/>
    </location>
</feature>
<feature type="region of interest" description="Disordered" evidence="1">
    <location>
        <begin position="28"/>
        <end position="47"/>
    </location>
</feature>
<feature type="compositionally biased region" description="Basic residues" evidence="1">
    <location>
        <begin position="89"/>
        <end position="103"/>
    </location>
</feature>